<reference evidence="2" key="1">
    <citation type="submission" date="2020-11" db="EMBL/GenBank/DDBJ databases">
        <authorList>
            <consortium name="DOE Joint Genome Institute"/>
            <person name="Ahrendt S."/>
            <person name="Riley R."/>
            <person name="Andreopoulos W."/>
            <person name="LaButti K."/>
            <person name="Pangilinan J."/>
            <person name="Ruiz-duenas F.J."/>
            <person name="Barrasa J.M."/>
            <person name="Sanchez-Garcia M."/>
            <person name="Camarero S."/>
            <person name="Miyauchi S."/>
            <person name="Serrano A."/>
            <person name="Linde D."/>
            <person name="Babiker R."/>
            <person name="Drula E."/>
            <person name="Ayuso-Fernandez I."/>
            <person name="Pacheco R."/>
            <person name="Padilla G."/>
            <person name="Ferreira P."/>
            <person name="Barriuso J."/>
            <person name="Kellner H."/>
            <person name="Castanera R."/>
            <person name="Alfaro M."/>
            <person name="Ramirez L."/>
            <person name="Pisabarro A.G."/>
            <person name="Kuo A."/>
            <person name="Tritt A."/>
            <person name="Lipzen A."/>
            <person name="He G."/>
            <person name="Yan M."/>
            <person name="Ng V."/>
            <person name="Cullen D."/>
            <person name="Martin F."/>
            <person name="Rosso M.-N."/>
            <person name="Henrissat B."/>
            <person name="Hibbett D."/>
            <person name="Martinez A.T."/>
            <person name="Grigoriev I.V."/>
        </authorList>
    </citation>
    <scope>NUCLEOTIDE SEQUENCE</scope>
    <source>
        <strain evidence="2">AH 44721</strain>
    </source>
</reference>
<evidence type="ECO:0000256" key="1">
    <source>
        <dbReference type="SAM" id="MobiDB-lite"/>
    </source>
</evidence>
<gene>
    <name evidence="2" type="ORF">CPB84DRAFT_1810110</name>
</gene>
<feature type="region of interest" description="Disordered" evidence="1">
    <location>
        <begin position="370"/>
        <end position="403"/>
    </location>
</feature>
<sequence>MDPWLGLRSPSSIPSSPTAMYPIFPHPQFSNATSNPSSRPPPPLLLNHHTHHHAPNPHRIPHAKGSESLEQSVPSVLDSAAAILSTLETDAGDVADQVAVVAPAATPISLDNMGGKSGFASPIRNFRCRSPSPIGSRTGGGRGVEHLLNIPASSGLPPQLISSAISSPPVSVLGLHMASAVASPASDSGPFTSGSSPLSKPQVICAVDAASMSQVHHPSATSTTAPSIITSLSDHEPAVPITSGSEQGSQPPTTIQEHPPALTTTQPSPRRSPSSLPLQPLSLASSHSISSATSPLSSPSSAHLTLTSHPPSPIQSAKKRLSFMSYSDLLSSTPSSLQRLSSLTTCASAVEPPPHIPSVSGLNLVNAVHAQQQQSPQSGPGSATPSLRGFPISLGGPTGGVSHAGMRDSISLLDNVGGEWERQGLGKGLEERLDALVIPPAGGLPLSPVSPAVRPHSVVGSKA</sequence>
<feature type="compositionally biased region" description="Polar residues" evidence="1">
    <location>
        <begin position="242"/>
        <end position="256"/>
    </location>
</feature>
<feature type="region of interest" description="Disordered" evidence="1">
    <location>
        <begin position="24"/>
        <end position="72"/>
    </location>
</feature>
<dbReference type="AlphaFoldDB" id="A0A9P5N6Z9"/>
<accession>A0A9P5N6Z9</accession>
<dbReference type="Proteomes" id="UP000724874">
    <property type="component" value="Unassembled WGS sequence"/>
</dbReference>
<organism evidence="2 3">
    <name type="scientific">Gymnopilus junonius</name>
    <name type="common">Spectacular rustgill mushroom</name>
    <name type="synonym">Gymnopilus spectabilis subsp. junonius</name>
    <dbReference type="NCBI Taxonomy" id="109634"/>
    <lineage>
        <taxon>Eukaryota</taxon>
        <taxon>Fungi</taxon>
        <taxon>Dikarya</taxon>
        <taxon>Basidiomycota</taxon>
        <taxon>Agaricomycotina</taxon>
        <taxon>Agaricomycetes</taxon>
        <taxon>Agaricomycetidae</taxon>
        <taxon>Agaricales</taxon>
        <taxon>Agaricineae</taxon>
        <taxon>Hymenogastraceae</taxon>
        <taxon>Gymnopilus</taxon>
    </lineage>
</organism>
<feature type="compositionally biased region" description="Basic residues" evidence="1">
    <location>
        <begin position="48"/>
        <end position="62"/>
    </location>
</feature>
<comment type="caution">
    <text evidence="2">The sequence shown here is derived from an EMBL/GenBank/DDBJ whole genome shotgun (WGS) entry which is preliminary data.</text>
</comment>
<evidence type="ECO:0000313" key="3">
    <source>
        <dbReference type="Proteomes" id="UP000724874"/>
    </source>
</evidence>
<feature type="compositionally biased region" description="Low complexity" evidence="1">
    <location>
        <begin position="262"/>
        <end position="309"/>
    </location>
</feature>
<dbReference type="EMBL" id="JADNYJ010000836">
    <property type="protein sequence ID" value="KAF8868020.1"/>
    <property type="molecule type" value="Genomic_DNA"/>
</dbReference>
<proteinExistence type="predicted"/>
<evidence type="ECO:0000313" key="2">
    <source>
        <dbReference type="EMBL" id="KAF8868020.1"/>
    </source>
</evidence>
<name>A0A9P5N6Z9_GYMJU</name>
<feature type="compositionally biased region" description="Low complexity" evidence="1">
    <location>
        <begin position="371"/>
        <end position="382"/>
    </location>
</feature>
<keyword evidence="3" id="KW-1185">Reference proteome</keyword>
<protein>
    <submittedName>
        <fullName evidence="2">Uncharacterized protein</fullName>
    </submittedName>
</protein>
<feature type="region of interest" description="Disordered" evidence="1">
    <location>
        <begin position="235"/>
        <end position="315"/>
    </location>
</feature>
<dbReference type="OrthoDB" id="2563900at2759"/>